<evidence type="ECO:0000313" key="11">
    <source>
        <dbReference type="Proteomes" id="UP001362100"/>
    </source>
</evidence>
<dbReference type="PRINTS" id="PR01005">
    <property type="entry name" value="FLGHOOKAP1"/>
</dbReference>
<evidence type="ECO:0000259" key="9">
    <source>
        <dbReference type="Pfam" id="PF22638"/>
    </source>
</evidence>
<keyword evidence="5 7" id="KW-0964">Secreted</keyword>
<evidence type="ECO:0000256" key="5">
    <source>
        <dbReference type="ARBA" id="ARBA00022525"/>
    </source>
</evidence>
<evidence type="ECO:0000256" key="1">
    <source>
        <dbReference type="ARBA" id="ARBA00004365"/>
    </source>
</evidence>
<dbReference type="PANTHER" id="PTHR30033">
    <property type="entry name" value="FLAGELLAR HOOK-ASSOCIATED PROTEIN 1"/>
    <property type="match status" value="1"/>
</dbReference>
<feature type="domain" description="Flagellar basal-body/hook protein C-terminal" evidence="8">
    <location>
        <begin position="416"/>
        <end position="454"/>
    </location>
</feature>
<evidence type="ECO:0000256" key="7">
    <source>
        <dbReference type="RuleBase" id="RU362065"/>
    </source>
</evidence>
<evidence type="ECO:0000259" key="8">
    <source>
        <dbReference type="Pfam" id="PF06429"/>
    </source>
</evidence>
<dbReference type="SUPFAM" id="SSF64518">
    <property type="entry name" value="Phase 1 flagellin"/>
    <property type="match status" value="1"/>
</dbReference>
<reference evidence="10 11" key="1">
    <citation type="submission" date="2023-12" db="EMBL/GenBank/DDBJ databases">
        <title>Gut-associated functions are favored during microbiome assembly across C. elegans life.</title>
        <authorList>
            <person name="Zimmermann J."/>
        </authorList>
    </citation>
    <scope>NUCLEOTIDE SEQUENCE [LARGE SCALE GENOMIC DNA]</scope>
    <source>
        <strain evidence="10 11">BIGb0393</strain>
    </source>
</reference>
<name>A0ABU8PQ25_9GAMM</name>
<gene>
    <name evidence="7 10" type="primary">flgK</name>
    <name evidence="10" type="ORF">WH298_06350</name>
</gene>
<keyword evidence="6 7" id="KW-0975">Bacterial flagellum</keyword>
<dbReference type="RefSeq" id="WP_180822486.1">
    <property type="nucleotide sequence ID" value="NZ_JACAWY010000001.1"/>
</dbReference>
<keyword evidence="10" id="KW-0966">Cell projection</keyword>
<comment type="subcellular location">
    <subcellularLocation>
        <location evidence="1 7">Bacterial flagellum</location>
    </subcellularLocation>
    <subcellularLocation>
        <location evidence="2 7">Secreted</location>
    </subcellularLocation>
</comment>
<feature type="domain" description="Flagellar hook-associated protein FlgK helical" evidence="9">
    <location>
        <begin position="92"/>
        <end position="320"/>
    </location>
</feature>
<dbReference type="InterPro" id="IPR053927">
    <property type="entry name" value="FlgK_helical"/>
</dbReference>
<dbReference type="Proteomes" id="UP001362100">
    <property type="component" value="Unassembled WGS sequence"/>
</dbReference>
<dbReference type="InterPro" id="IPR002371">
    <property type="entry name" value="FlgK"/>
</dbReference>
<dbReference type="EMBL" id="JBBGZW010000001">
    <property type="protein sequence ID" value="MEJ5044831.1"/>
    <property type="molecule type" value="Genomic_DNA"/>
</dbReference>
<dbReference type="InterPro" id="IPR010930">
    <property type="entry name" value="Flg_bb/hook_C_dom"/>
</dbReference>
<evidence type="ECO:0000256" key="2">
    <source>
        <dbReference type="ARBA" id="ARBA00004613"/>
    </source>
</evidence>
<keyword evidence="10" id="KW-0282">Flagellum</keyword>
<evidence type="ECO:0000313" key="10">
    <source>
        <dbReference type="EMBL" id="MEJ5044831.1"/>
    </source>
</evidence>
<evidence type="ECO:0000256" key="4">
    <source>
        <dbReference type="ARBA" id="ARBA00016244"/>
    </source>
</evidence>
<dbReference type="PANTHER" id="PTHR30033:SF1">
    <property type="entry name" value="FLAGELLAR HOOK-ASSOCIATED PROTEIN 1"/>
    <property type="match status" value="1"/>
</dbReference>
<accession>A0ABU8PQ25</accession>
<dbReference type="Pfam" id="PF22638">
    <property type="entry name" value="FlgK_D1"/>
    <property type="match status" value="1"/>
</dbReference>
<protein>
    <recommendedName>
        <fullName evidence="4 7">Flagellar hook-associated protein 1</fullName>
        <shortName evidence="7">HAP1</shortName>
    </recommendedName>
</protein>
<sequence>MSIINIGYSGANAARIGLNVTALNIANAGTRGYSRQRVEQQAIGPMGNQRLSSGNGVEVNNIRRMADQFRIGQVWRTTSQANYFDQGQVYLGALEKLLGTETSGIGDGLDNFFKSLSGASEKPDNQAMRQDVLTEARALATRFNNIQSFMQKQRTNSQQQQRDLTVSINSVSGNIAEYNKRIKETEAIGGDTSILRDQRDELVNELSSYVDVRVQENDKGEYSLMLPSGQPLVSGSDVGKLSMEMDGSGQPFLQLNFAGSSYQVDMATGGAFGALHDYQVNTLDGIEKSVIGMADAMAKAFNDQLGKGFDLKGDPGKPLFTFDVANPNGMLQVNDLAWDELAFSGAADTPGDNKNLLALIGIKTQTFTIPGIGESTLDSASASLISTIGIKSRQNQTELTAAAALLEDAVTQRDNFSAVNYDEEYVGLTNYMQAYQSNMKVISTGDQIFSDLLALF</sequence>
<keyword evidence="10" id="KW-0969">Cilium</keyword>
<evidence type="ECO:0000256" key="6">
    <source>
        <dbReference type="ARBA" id="ARBA00023143"/>
    </source>
</evidence>
<comment type="caution">
    <text evidence="10">The sequence shown here is derived from an EMBL/GenBank/DDBJ whole genome shotgun (WGS) entry which is preliminary data.</text>
</comment>
<comment type="similarity">
    <text evidence="3 7">Belongs to the flagella basal body rod proteins family.</text>
</comment>
<dbReference type="NCBIfam" id="TIGR02492">
    <property type="entry name" value="flgK_ends"/>
    <property type="match status" value="1"/>
</dbReference>
<organism evidence="10 11">
    <name type="scientific">Pantoea nemavictus</name>
    <dbReference type="NCBI Taxonomy" id="2726955"/>
    <lineage>
        <taxon>Bacteria</taxon>
        <taxon>Pseudomonadati</taxon>
        <taxon>Pseudomonadota</taxon>
        <taxon>Gammaproteobacteria</taxon>
        <taxon>Enterobacterales</taxon>
        <taxon>Erwiniaceae</taxon>
        <taxon>Pantoea</taxon>
    </lineage>
</organism>
<keyword evidence="11" id="KW-1185">Reference proteome</keyword>
<proteinExistence type="inferred from homology"/>
<dbReference type="Pfam" id="PF06429">
    <property type="entry name" value="Flg_bbr_C"/>
    <property type="match status" value="1"/>
</dbReference>
<evidence type="ECO:0000256" key="3">
    <source>
        <dbReference type="ARBA" id="ARBA00009677"/>
    </source>
</evidence>